<dbReference type="EMBL" id="CAFBMR010000080">
    <property type="protein sequence ID" value="CAB4923522.1"/>
    <property type="molecule type" value="Genomic_DNA"/>
</dbReference>
<dbReference type="PANTHER" id="PTHR43433">
    <property type="entry name" value="HYDROLASE, ALPHA/BETA FOLD FAMILY PROTEIN"/>
    <property type="match status" value="1"/>
</dbReference>
<dbReference type="InterPro" id="IPR050471">
    <property type="entry name" value="AB_hydrolase"/>
</dbReference>
<protein>
    <submittedName>
        <fullName evidence="2">Unannotated protein</fullName>
    </submittedName>
</protein>
<name>A0A6J7HUR2_9ZZZZ</name>
<proteinExistence type="predicted"/>
<evidence type="ECO:0000313" key="2">
    <source>
        <dbReference type="EMBL" id="CAB4923522.1"/>
    </source>
</evidence>
<dbReference type="AlphaFoldDB" id="A0A6J7HUR2"/>
<dbReference type="Gene3D" id="3.40.50.1820">
    <property type="entry name" value="alpha/beta hydrolase"/>
    <property type="match status" value="1"/>
</dbReference>
<organism evidence="2">
    <name type="scientific">freshwater metagenome</name>
    <dbReference type="NCBI Taxonomy" id="449393"/>
    <lineage>
        <taxon>unclassified sequences</taxon>
        <taxon>metagenomes</taxon>
        <taxon>ecological metagenomes</taxon>
    </lineage>
</organism>
<dbReference type="SUPFAM" id="SSF53474">
    <property type="entry name" value="alpha/beta-Hydrolases"/>
    <property type="match status" value="1"/>
</dbReference>
<sequence>MGRQIPVAARLALLGLGAVGSVAAGAAVGVFTERRLIGRRFDLPSSPYGTLTGEDAGVIADDNVYIHAEVDEPEQPSDVTVIFCHGYALNLHSWHFQRLALRPHARLVFWDQRSHGRSQRSGAAPSIDELGEDLRCVIDNLAPVGHIVLVGHSMGGMTIMALAARYPELFGTRVTGVALLATTAGGISDISFGLPTSIGKLLHRWAPTFAGALAKRPALVESGRRSGSDLGLILTRLFSFGNPRVDSGLTAFVAEMIDSTPVEVIASFLPALERHDKVEALSALERVETLVMVGDSDLLIPESHSREIVRRLPGAEFVVLPSAGHMLTLESHEEVDAHLLALLDRARGA</sequence>
<evidence type="ECO:0000259" key="1">
    <source>
        <dbReference type="Pfam" id="PF00561"/>
    </source>
</evidence>
<accession>A0A6J7HUR2</accession>
<reference evidence="2" key="1">
    <citation type="submission" date="2020-05" db="EMBL/GenBank/DDBJ databases">
        <authorList>
            <person name="Chiriac C."/>
            <person name="Salcher M."/>
            <person name="Ghai R."/>
            <person name="Kavagutti S V."/>
        </authorList>
    </citation>
    <scope>NUCLEOTIDE SEQUENCE</scope>
</reference>
<dbReference type="PANTHER" id="PTHR43433:SF1">
    <property type="entry name" value="BLL5160 PROTEIN"/>
    <property type="match status" value="1"/>
</dbReference>
<dbReference type="Pfam" id="PF00561">
    <property type="entry name" value="Abhydrolase_1"/>
    <property type="match status" value="1"/>
</dbReference>
<gene>
    <name evidence="2" type="ORF">UFOPK3610_01548</name>
</gene>
<dbReference type="InterPro" id="IPR000073">
    <property type="entry name" value="AB_hydrolase_1"/>
</dbReference>
<dbReference type="InterPro" id="IPR029058">
    <property type="entry name" value="AB_hydrolase_fold"/>
</dbReference>
<feature type="domain" description="AB hydrolase-1" evidence="1">
    <location>
        <begin position="80"/>
        <end position="330"/>
    </location>
</feature>